<dbReference type="Gene3D" id="1.10.260.40">
    <property type="entry name" value="lambda repressor-like DNA-binding domains"/>
    <property type="match status" value="1"/>
</dbReference>
<sequence length="272" mass="31115">MEILRVEMAGRLIEERTRLGYSQVTFANQLDMTREGLRLYETGQRGIGGEFLAKAAMLGLDVQYVLTGVESPNRAEIPQKLQDKALNIQTPIITVSPEGTANVVHVAQTGATVNFYNNQKHVVNTKAEVKPGIEHITEAQAAKLTELVENVVNLEGRVRKKPASRQSVWGKLNRHCGVTRYRLIPLELYEKAEKFLRQWIGRLNSQPMASISDNNTWRKNRYAYIKLKTNGELEDWRQKYLWKNFQVDSLTALSDDDLDKVYRAVTTKVRRK</sequence>
<name>A0AB34CN05_9GAMM</name>
<accession>A0AB34CN05</accession>
<dbReference type="Proteomes" id="UP000324255">
    <property type="component" value="Unassembled WGS sequence"/>
</dbReference>
<dbReference type="InterPro" id="IPR001387">
    <property type="entry name" value="Cro/C1-type_HTH"/>
</dbReference>
<gene>
    <name evidence="2" type="ORF">F3I20_07250</name>
</gene>
<dbReference type="CDD" id="cd00093">
    <property type="entry name" value="HTH_XRE"/>
    <property type="match status" value="1"/>
</dbReference>
<dbReference type="InterPro" id="IPR010982">
    <property type="entry name" value="Lambda_DNA-bd_dom_sf"/>
</dbReference>
<organism evidence="2 3">
    <name type="scientific">Candidatus Pantoea gossypiicola</name>
    <dbReference type="NCBI Taxonomy" id="2608008"/>
    <lineage>
        <taxon>Bacteria</taxon>
        <taxon>Pseudomonadati</taxon>
        <taxon>Pseudomonadota</taxon>
        <taxon>Gammaproteobacteria</taxon>
        <taxon>Enterobacterales</taxon>
        <taxon>Erwiniaceae</taxon>
        <taxon>Pantoea</taxon>
    </lineage>
</organism>
<dbReference type="SMART" id="SM00530">
    <property type="entry name" value="HTH_XRE"/>
    <property type="match status" value="1"/>
</dbReference>
<dbReference type="RefSeq" id="WP_150037352.1">
    <property type="nucleotide sequence ID" value="NZ_VWVM01000004.1"/>
</dbReference>
<evidence type="ECO:0000259" key="1">
    <source>
        <dbReference type="PROSITE" id="PS50943"/>
    </source>
</evidence>
<evidence type="ECO:0000313" key="3">
    <source>
        <dbReference type="Proteomes" id="UP000324255"/>
    </source>
</evidence>
<dbReference type="SUPFAM" id="SSF47413">
    <property type="entry name" value="lambda repressor-like DNA-binding domains"/>
    <property type="match status" value="1"/>
</dbReference>
<dbReference type="GO" id="GO:0003677">
    <property type="term" value="F:DNA binding"/>
    <property type="evidence" value="ECO:0007669"/>
    <property type="project" value="InterPro"/>
</dbReference>
<evidence type="ECO:0000313" key="2">
    <source>
        <dbReference type="EMBL" id="KAA6126849.1"/>
    </source>
</evidence>
<proteinExistence type="predicted"/>
<feature type="domain" description="HTH cro/C1-type" evidence="1">
    <location>
        <begin position="12"/>
        <end position="65"/>
    </location>
</feature>
<protein>
    <submittedName>
        <fullName evidence="2">Transcriptional regulator</fullName>
    </submittedName>
</protein>
<comment type="caution">
    <text evidence="2">The sequence shown here is derived from an EMBL/GenBank/DDBJ whole genome shotgun (WGS) entry which is preliminary data.</text>
</comment>
<dbReference type="EMBL" id="VWVM01000004">
    <property type="protein sequence ID" value="KAA6126849.1"/>
    <property type="molecule type" value="Genomic_DNA"/>
</dbReference>
<dbReference type="AlphaFoldDB" id="A0AB34CN05"/>
<dbReference type="PROSITE" id="PS50943">
    <property type="entry name" value="HTH_CROC1"/>
    <property type="match status" value="1"/>
</dbReference>
<keyword evidence="3" id="KW-1185">Reference proteome</keyword>
<reference evidence="2 3" key="1">
    <citation type="submission" date="2019-09" db="EMBL/GenBank/DDBJ databases">
        <title>Genomic diversity of phyloplane-associated Pantoea species in Pakistan cotton crop.</title>
        <authorList>
            <person name="Tufail M.R."/>
            <person name="Cook D.R."/>
        </authorList>
    </citation>
    <scope>NUCLEOTIDE SEQUENCE [LARGE SCALE GENOMIC DNA]</scope>
    <source>
        <strain evidence="2 3">B_8</strain>
    </source>
</reference>